<evidence type="ECO:0000256" key="3">
    <source>
        <dbReference type="ARBA" id="ARBA00022989"/>
    </source>
</evidence>
<reference evidence="6 7" key="2">
    <citation type="submission" date="2019-02" db="EMBL/GenBank/DDBJ databases">
        <title>'Lichenibacterium ramalinii' gen. nov. sp. nov., 'Lichenibacterium minor' gen. nov. sp. nov.</title>
        <authorList>
            <person name="Pankratov T."/>
        </authorList>
    </citation>
    <scope>NUCLEOTIDE SEQUENCE [LARGE SCALE GENOMIC DNA]</scope>
    <source>
        <strain evidence="6 7">RmlP001</strain>
    </source>
</reference>
<evidence type="ECO:0000313" key="6">
    <source>
        <dbReference type="EMBL" id="RYB04222.1"/>
    </source>
</evidence>
<gene>
    <name evidence="6" type="ORF">D3272_14545</name>
</gene>
<evidence type="ECO:0000256" key="5">
    <source>
        <dbReference type="RuleBase" id="RU363041"/>
    </source>
</evidence>
<dbReference type="Pfam" id="PF01925">
    <property type="entry name" value="TauE"/>
    <property type="match status" value="1"/>
</dbReference>
<dbReference type="PANTHER" id="PTHR43701">
    <property type="entry name" value="MEMBRANE TRANSPORTER PROTEIN MJ0441-RELATED"/>
    <property type="match status" value="1"/>
</dbReference>
<comment type="caution">
    <text evidence="6">The sequence shown here is derived from an EMBL/GenBank/DDBJ whole genome shotgun (WGS) entry which is preliminary data.</text>
</comment>
<feature type="transmembrane region" description="Helical" evidence="5">
    <location>
        <begin position="36"/>
        <end position="57"/>
    </location>
</feature>
<dbReference type="GO" id="GO:0005886">
    <property type="term" value="C:plasma membrane"/>
    <property type="evidence" value="ECO:0007669"/>
    <property type="project" value="UniProtKB-SubCell"/>
</dbReference>
<comment type="similarity">
    <text evidence="5">Belongs to the 4-toluene sulfonate uptake permease (TSUP) (TC 2.A.102) family.</text>
</comment>
<keyword evidence="2 5" id="KW-0812">Transmembrane</keyword>
<dbReference type="InterPro" id="IPR002781">
    <property type="entry name" value="TM_pro_TauE-like"/>
</dbReference>
<dbReference type="AlphaFoldDB" id="A0A4V1RIK0"/>
<organism evidence="6 7">
    <name type="scientific">Lichenibacterium ramalinae</name>
    <dbReference type="NCBI Taxonomy" id="2316527"/>
    <lineage>
        <taxon>Bacteria</taxon>
        <taxon>Pseudomonadati</taxon>
        <taxon>Pseudomonadota</taxon>
        <taxon>Alphaproteobacteria</taxon>
        <taxon>Hyphomicrobiales</taxon>
        <taxon>Lichenihabitantaceae</taxon>
        <taxon>Lichenibacterium</taxon>
    </lineage>
</organism>
<evidence type="ECO:0000256" key="1">
    <source>
        <dbReference type="ARBA" id="ARBA00004141"/>
    </source>
</evidence>
<dbReference type="Proteomes" id="UP000289411">
    <property type="component" value="Unassembled WGS sequence"/>
</dbReference>
<keyword evidence="3 5" id="KW-1133">Transmembrane helix</keyword>
<reference evidence="6 7" key="1">
    <citation type="submission" date="2018-09" db="EMBL/GenBank/DDBJ databases">
        <authorList>
            <person name="Grouzdev D.S."/>
            <person name="Krutkina M.S."/>
        </authorList>
    </citation>
    <scope>NUCLEOTIDE SEQUENCE [LARGE SCALE GENOMIC DNA]</scope>
    <source>
        <strain evidence="6 7">RmlP001</strain>
    </source>
</reference>
<comment type="subcellular location">
    <subcellularLocation>
        <location evidence="5">Cell membrane</location>
        <topology evidence="5">Multi-pass membrane protein</topology>
    </subcellularLocation>
    <subcellularLocation>
        <location evidence="1">Membrane</location>
        <topology evidence="1">Multi-pass membrane protein</topology>
    </subcellularLocation>
</comment>
<dbReference type="EMBL" id="QYBC01000011">
    <property type="protein sequence ID" value="RYB04222.1"/>
    <property type="molecule type" value="Genomic_DNA"/>
</dbReference>
<feature type="transmembrane region" description="Helical" evidence="5">
    <location>
        <begin position="6"/>
        <end position="24"/>
    </location>
</feature>
<dbReference type="OrthoDB" id="5189995at2"/>
<evidence type="ECO:0000313" key="7">
    <source>
        <dbReference type="Proteomes" id="UP000289411"/>
    </source>
</evidence>
<keyword evidence="5" id="KW-1003">Cell membrane</keyword>
<dbReference type="RefSeq" id="WP_129219919.1">
    <property type="nucleotide sequence ID" value="NZ_QYBC01000011.1"/>
</dbReference>
<feature type="transmembrane region" description="Helical" evidence="5">
    <location>
        <begin position="193"/>
        <end position="211"/>
    </location>
</feature>
<keyword evidence="4 5" id="KW-0472">Membrane</keyword>
<evidence type="ECO:0000256" key="4">
    <source>
        <dbReference type="ARBA" id="ARBA00023136"/>
    </source>
</evidence>
<accession>A0A4V1RIK0</accession>
<keyword evidence="7" id="KW-1185">Reference proteome</keyword>
<evidence type="ECO:0000256" key="2">
    <source>
        <dbReference type="ARBA" id="ARBA00022692"/>
    </source>
</evidence>
<protein>
    <recommendedName>
        <fullName evidence="5">Probable membrane transporter protein</fullName>
    </recommendedName>
</protein>
<name>A0A4V1RIK0_9HYPH</name>
<feature type="transmembrane region" description="Helical" evidence="5">
    <location>
        <begin position="153"/>
        <end position="181"/>
    </location>
</feature>
<feature type="transmembrane region" description="Helical" evidence="5">
    <location>
        <begin position="112"/>
        <end position="133"/>
    </location>
</feature>
<feature type="transmembrane region" description="Helical" evidence="5">
    <location>
        <begin position="244"/>
        <end position="261"/>
    </location>
</feature>
<dbReference type="PANTHER" id="PTHR43701:SF2">
    <property type="entry name" value="MEMBRANE TRANSPORTER PROTEIN YJNA-RELATED"/>
    <property type="match status" value="1"/>
</dbReference>
<feature type="transmembrane region" description="Helical" evidence="5">
    <location>
        <begin position="77"/>
        <end position="100"/>
    </location>
</feature>
<dbReference type="InterPro" id="IPR051598">
    <property type="entry name" value="TSUP/Inactive_protease-like"/>
</dbReference>
<proteinExistence type="inferred from homology"/>
<sequence length="262" mass="27207">MTWIHAVNWLYSASGFAVGMLVGFTGVGGGSLMTPLLVLLFGFHPATAVGTDLLYAGLTKSGGTLVHGRNRTVDWRIVGRLACGSLPGTGVTLLALAWFGTGTTHMASTISLALGIALILTAVSLLARTWLLARLAGLSERLTDRQTLALTVMLGLFLGVMVSLTSVGAGAIGVTVLLVLYPRMPTVRIVGSDIAHAVPLTLVAGAGHWFVGAVDWPLLGSLLIGSLPGIAIGSHFAPRVPDRVLRPLLAVTLFIVGARLVF</sequence>
<feature type="transmembrane region" description="Helical" evidence="5">
    <location>
        <begin position="217"/>
        <end position="237"/>
    </location>
</feature>